<evidence type="ECO:0000256" key="9">
    <source>
        <dbReference type="PIRSR" id="PIRSR602401-1"/>
    </source>
</evidence>
<sequence>MPTERAWECFMKWGEELGSDIVYANLCGSGFVVINSFDVAMDLLDKRSGIYSNSAGFGYLVSRQKYGDVWRERRRLFHEHLRPSKSSLYEPKVLEQVRRSMVQVHRRSADDVQNIFRHMTGGIAISLAYGLPIQDKDDPGIVFSQQVSLAFTNLITCPGIFLVERFPLLRHVPAWFPGASFKRRALDLRAHAVQFREKLFAEATLRTEIAMDSLTSCALERARTSGKDNVDPIKDVAAIIFAAGSETTYTTISLWIRAMLVNPEVQRQLHQEVDSVVCDRLPEFSDLKNLPFLEASVMESFRLYPSLPSGVPHALSEDDVYRGYFIPKGSTVLANAWAMLHNEKDYPDAMTYNPSRFIKDGAINPAVLDPRKMFYGFGRRVCAGAHIANATLLMSAATLLTLFEIRKTKDDDDIDMGLQPGNLLRPVPYRCVLKVRNKAAESVLLRQEESLS</sequence>
<dbReference type="OrthoDB" id="1470350at2759"/>
<evidence type="ECO:0000256" key="6">
    <source>
        <dbReference type="ARBA" id="ARBA00023002"/>
    </source>
</evidence>
<evidence type="ECO:0000313" key="11">
    <source>
        <dbReference type="Proteomes" id="UP000307440"/>
    </source>
</evidence>
<keyword evidence="7 9" id="KW-0408">Iron</keyword>
<gene>
    <name evidence="10" type="ORF">FA15DRAFT_668590</name>
</gene>
<dbReference type="InterPro" id="IPR050364">
    <property type="entry name" value="Cytochrome_P450_fung"/>
</dbReference>
<feature type="binding site" description="axial binding residue" evidence="9">
    <location>
        <position position="382"/>
    </location>
    <ligand>
        <name>heme</name>
        <dbReference type="ChEBI" id="CHEBI:30413"/>
    </ligand>
    <ligandPart>
        <name>Fe</name>
        <dbReference type="ChEBI" id="CHEBI:18248"/>
    </ligandPart>
</feature>
<dbReference type="PANTHER" id="PTHR46300">
    <property type="entry name" value="P450, PUTATIVE (EUROFUNG)-RELATED-RELATED"/>
    <property type="match status" value="1"/>
</dbReference>
<evidence type="ECO:0000256" key="2">
    <source>
        <dbReference type="ARBA" id="ARBA00005179"/>
    </source>
</evidence>
<dbReference type="GO" id="GO:0005506">
    <property type="term" value="F:iron ion binding"/>
    <property type="evidence" value="ECO:0007669"/>
    <property type="project" value="InterPro"/>
</dbReference>
<dbReference type="SUPFAM" id="SSF48264">
    <property type="entry name" value="Cytochrome P450"/>
    <property type="match status" value="1"/>
</dbReference>
<dbReference type="Pfam" id="PF00067">
    <property type="entry name" value="p450"/>
    <property type="match status" value="1"/>
</dbReference>
<keyword evidence="6" id="KW-0560">Oxidoreductase</keyword>
<dbReference type="PRINTS" id="PR00463">
    <property type="entry name" value="EP450I"/>
</dbReference>
<proteinExistence type="inferred from homology"/>
<dbReference type="PANTHER" id="PTHR46300:SF7">
    <property type="entry name" value="P450, PUTATIVE (EUROFUNG)-RELATED"/>
    <property type="match status" value="1"/>
</dbReference>
<dbReference type="GO" id="GO:0016705">
    <property type="term" value="F:oxidoreductase activity, acting on paired donors, with incorporation or reduction of molecular oxygen"/>
    <property type="evidence" value="ECO:0007669"/>
    <property type="project" value="InterPro"/>
</dbReference>
<keyword evidence="8" id="KW-0503">Monooxygenase</keyword>
<evidence type="ECO:0000256" key="3">
    <source>
        <dbReference type="ARBA" id="ARBA00010617"/>
    </source>
</evidence>
<keyword evidence="5 9" id="KW-0479">Metal-binding</keyword>
<dbReference type="InterPro" id="IPR036396">
    <property type="entry name" value="Cyt_P450_sf"/>
</dbReference>
<keyword evidence="4 9" id="KW-0349">Heme</keyword>
<dbReference type="InterPro" id="IPR001128">
    <property type="entry name" value="Cyt_P450"/>
</dbReference>
<dbReference type="STRING" id="230819.A0A5C3KY72"/>
<dbReference type="GO" id="GO:0020037">
    <property type="term" value="F:heme binding"/>
    <property type="evidence" value="ECO:0007669"/>
    <property type="project" value="InterPro"/>
</dbReference>
<dbReference type="Gene3D" id="1.10.630.10">
    <property type="entry name" value="Cytochrome P450"/>
    <property type="match status" value="1"/>
</dbReference>
<comment type="cofactor">
    <cofactor evidence="1 9">
        <name>heme</name>
        <dbReference type="ChEBI" id="CHEBI:30413"/>
    </cofactor>
</comment>
<dbReference type="GO" id="GO:0004497">
    <property type="term" value="F:monooxygenase activity"/>
    <property type="evidence" value="ECO:0007669"/>
    <property type="project" value="UniProtKB-KW"/>
</dbReference>
<comment type="pathway">
    <text evidence="2">Secondary metabolite biosynthesis.</text>
</comment>
<evidence type="ECO:0000256" key="5">
    <source>
        <dbReference type="ARBA" id="ARBA00022723"/>
    </source>
</evidence>
<reference evidence="10 11" key="1">
    <citation type="journal article" date="2019" name="Nat. Ecol. Evol.">
        <title>Megaphylogeny resolves global patterns of mushroom evolution.</title>
        <authorList>
            <person name="Varga T."/>
            <person name="Krizsan K."/>
            <person name="Foldi C."/>
            <person name="Dima B."/>
            <person name="Sanchez-Garcia M."/>
            <person name="Sanchez-Ramirez S."/>
            <person name="Szollosi G.J."/>
            <person name="Szarkandi J.G."/>
            <person name="Papp V."/>
            <person name="Albert L."/>
            <person name="Andreopoulos W."/>
            <person name="Angelini C."/>
            <person name="Antonin V."/>
            <person name="Barry K.W."/>
            <person name="Bougher N.L."/>
            <person name="Buchanan P."/>
            <person name="Buyck B."/>
            <person name="Bense V."/>
            <person name="Catcheside P."/>
            <person name="Chovatia M."/>
            <person name="Cooper J."/>
            <person name="Damon W."/>
            <person name="Desjardin D."/>
            <person name="Finy P."/>
            <person name="Geml J."/>
            <person name="Haridas S."/>
            <person name="Hughes K."/>
            <person name="Justo A."/>
            <person name="Karasinski D."/>
            <person name="Kautmanova I."/>
            <person name="Kiss B."/>
            <person name="Kocsube S."/>
            <person name="Kotiranta H."/>
            <person name="LaButti K.M."/>
            <person name="Lechner B.E."/>
            <person name="Liimatainen K."/>
            <person name="Lipzen A."/>
            <person name="Lukacs Z."/>
            <person name="Mihaltcheva S."/>
            <person name="Morgado L.N."/>
            <person name="Niskanen T."/>
            <person name="Noordeloos M.E."/>
            <person name="Ohm R.A."/>
            <person name="Ortiz-Santana B."/>
            <person name="Ovrebo C."/>
            <person name="Racz N."/>
            <person name="Riley R."/>
            <person name="Savchenko A."/>
            <person name="Shiryaev A."/>
            <person name="Soop K."/>
            <person name="Spirin V."/>
            <person name="Szebenyi C."/>
            <person name="Tomsovsky M."/>
            <person name="Tulloss R.E."/>
            <person name="Uehling J."/>
            <person name="Grigoriev I.V."/>
            <person name="Vagvolgyi C."/>
            <person name="Papp T."/>
            <person name="Martin F.M."/>
            <person name="Miettinen O."/>
            <person name="Hibbett D.S."/>
            <person name="Nagy L.G."/>
        </authorList>
    </citation>
    <scope>NUCLEOTIDE SEQUENCE [LARGE SCALE GENOMIC DNA]</scope>
    <source>
        <strain evidence="10 11">CBS 121175</strain>
    </source>
</reference>
<evidence type="ECO:0000256" key="1">
    <source>
        <dbReference type="ARBA" id="ARBA00001971"/>
    </source>
</evidence>
<accession>A0A5C3KY72</accession>
<evidence type="ECO:0000313" key="10">
    <source>
        <dbReference type="EMBL" id="TFK25364.1"/>
    </source>
</evidence>
<comment type="similarity">
    <text evidence="3">Belongs to the cytochrome P450 family.</text>
</comment>
<dbReference type="PRINTS" id="PR00385">
    <property type="entry name" value="P450"/>
</dbReference>
<dbReference type="CDD" id="cd11065">
    <property type="entry name" value="CYP64-like"/>
    <property type="match status" value="1"/>
</dbReference>
<dbReference type="InterPro" id="IPR002401">
    <property type="entry name" value="Cyt_P450_E_grp-I"/>
</dbReference>
<dbReference type="AlphaFoldDB" id="A0A5C3KY72"/>
<evidence type="ECO:0000256" key="7">
    <source>
        <dbReference type="ARBA" id="ARBA00023004"/>
    </source>
</evidence>
<keyword evidence="11" id="KW-1185">Reference proteome</keyword>
<name>A0A5C3KY72_COPMA</name>
<dbReference type="Proteomes" id="UP000307440">
    <property type="component" value="Unassembled WGS sequence"/>
</dbReference>
<evidence type="ECO:0000256" key="4">
    <source>
        <dbReference type="ARBA" id="ARBA00022617"/>
    </source>
</evidence>
<organism evidence="10 11">
    <name type="scientific">Coprinopsis marcescibilis</name>
    <name type="common">Agaric fungus</name>
    <name type="synonym">Psathyrella marcescibilis</name>
    <dbReference type="NCBI Taxonomy" id="230819"/>
    <lineage>
        <taxon>Eukaryota</taxon>
        <taxon>Fungi</taxon>
        <taxon>Dikarya</taxon>
        <taxon>Basidiomycota</taxon>
        <taxon>Agaricomycotina</taxon>
        <taxon>Agaricomycetes</taxon>
        <taxon>Agaricomycetidae</taxon>
        <taxon>Agaricales</taxon>
        <taxon>Agaricineae</taxon>
        <taxon>Psathyrellaceae</taxon>
        <taxon>Coprinopsis</taxon>
    </lineage>
</organism>
<evidence type="ECO:0000256" key="8">
    <source>
        <dbReference type="ARBA" id="ARBA00023033"/>
    </source>
</evidence>
<dbReference type="EMBL" id="ML210187">
    <property type="protein sequence ID" value="TFK25364.1"/>
    <property type="molecule type" value="Genomic_DNA"/>
</dbReference>
<protein>
    <submittedName>
        <fullName evidence="10">Cytochrome P450</fullName>
    </submittedName>
</protein>